<evidence type="ECO:0000313" key="7">
    <source>
        <dbReference type="Proteomes" id="UP000771797"/>
    </source>
</evidence>
<dbReference type="EMBL" id="AQPF01000033">
    <property type="protein sequence ID" value="KAF0804336.1"/>
    <property type="molecule type" value="Genomic_DNA"/>
</dbReference>
<dbReference type="InterPro" id="IPR058163">
    <property type="entry name" value="LysR-type_TF_proteobact-type"/>
</dbReference>
<name>A0ABQ6Y544_9GAMM</name>
<dbReference type="PROSITE" id="PS50931">
    <property type="entry name" value="HTH_LYSR"/>
    <property type="match status" value="1"/>
</dbReference>
<proteinExistence type="inferred from homology"/>
<comment type="caution">
    <text evidence="6">The sequence shown here is derived from an EMBL/GenBank/DDBJ whole genome shotgun (WGS) entry which is preliminary data.</text>
</comment>
<dbReference type="Gene3D" id="1.10.10.10">
    <property type="entry name" value="Winged helix-like DNA-binding domain superfamily/Winged helix DNA-binding domain"/>
    <property type="match status" value="1"/>
</dbReference>
<evidence type="ECO:0000256" key="1">
    <source>
        <dbReference type="ARBA" id="ARBA00009437"/>
    </source>
</evidence>
<dbReference type="Pfam" id="PF00126">
    <property type="entry name" value="HTH_1"/>
    <property type="match status" value="1"/>
</dbReference>
<evidence type="ECO:0000256" key="3">
    <source>
        <dbReference type="ARBA" id="ARBA00023125"/>
    </source>
</evidence>
<dbReference type="RefSeq" id="WP_159661279.1">
    <property type="nucleotide sequence ID" value="NZ_AQPF01000033.1"/>
</dbReference>
<evidence type="ECO:0000313" key="6">
    <source>
        <dbReference type="EMBL" id="KAF0804336.1"/>
    </source>
</evidence>
<dbReference type="Proteomes" id="UP000771797">
    <property type="component" value="Unassembled WGS sequence"/>
</dbReference>
<dbReference type="Pfam" id="PF03466">
    <property type="entry name" value="LysR_substrate"/>
    <property type="match status" value="1"/>
</dbReference>
<gene>
    <name evidence="6" type="ORF">A6D6_03173</name>
</gene>
<dbReference type="InterPro" id="IPR036388">
    <property type="entry name" value="WH-like_DNA-bd_sf"/>
</dbReference>
<keyword evidence="4" id="KW-0804">Transcription</keyword>
<dbReference type="InterPro" id="IPR005119">
    <property type="entry name" value="LysR_subst-bd"/>
</dbReference>
<dbReference type="InterPro" id="IPR000847">
    <property type="entry name" value="LysR_HTH_N"/>
</dbReference>
<dbReference type="SUPFAM" id="SSF53850">
    <property type="entry name" value="Periplasmic binding protein-like II"/>
    <property type="match status" value="1"/>
</dbReference>
<reference evidence="6 7" key="1">
    <citation type="submission" date="2012-09" db="EMBL/GenBank/DDBJ databases">
        <title>Genome Sequence of alkane-degrading Bacterium Alcanivorax sp. 6-D-6.</title>
        <authorList>
            <person name="Lai Q."/>
            <person name="Shao Z."/>
        </authorList>
    </citation>
    <scope>NUCLEOTIDE SEQUENCE [LARGE SCALE GENOMIC DNA]</scope>
    <source>
        <strain evidence="6 7">6-D-6</strain>
    </source>
</reference>
<dbReference type="PANTHER" id="PTHR30537">
    <property type="entry name" value="HTH-TYPE TRANSCRIPTIONAL REGULATOR"/>
    <property type="match status" value="1"/>
</dbReference>
<dbReference type="SUPFAM" id="SSF46785">
    <property type="entry name" value="Winged helix' DNA-binding domain"/>
    <property type="match status" value="1"/>
</dbReference>
<evidence type="ECO:0000256" key="4">
    <source>
        <dbReference type="ARBA" id="ARBA00023163"/>
    </source>
</evidence>
<evidence type="ECO:0000256" key="2">
    <source>
        <dbReference type="ARBA" id="ARBA00023015"/>
    </source>
</evidence>
<organism evidence="6 7">
    <name type="scientific">Alcanivorax xiamenensis</name>
    <dbReference type="NCBI Taxonomy" id="1177156"/>
    <lineage>
        <taxon>Bacteria</taxon>
        <taxon>Pseudomonadati</taxon>
        <taxon>Pseudomonadota</taxon>
        <taxon>Gammaproteobacteria</taxon>
        <taxon>Oceanospirillales</taxon>
        <taxon>Alcanivoracaceae</taxon>
        <taxon>Alcanivorax</taxon>
    </lineage>
</organism>
<keyword evidence="7" id="KW-1185">Reference proteome</keyword>
<sequence length="297" mass="32971">MPTAKRPPPLQLLPAFEAAARLLSFSKAAQELHLTTSAISQQIKQLETLLGQPLFRRFTRRVELTEAGQQFATVASRTLAAYRQGHAEFIHLFGKPQFRLGMTPLIAHEFVMPRVEGFQARHPGVVISIESRMEVVDFEAVPIDAAIRVGDGQWAGLTAWPLCECEAVLLAAPSLIEHHPVRSLKDLGNHTLIRRRREQFGWEELAALMAEPEPCGKAELLVDSDLAALHAAERGLGVALSFFPANTSLSQLWPDSRFVSVLPPVKTPLKAYFVFRSNNGKSELLRDAFAWIQALLN</sequence>
<dbReference type="InterPro" id="IPR036390">
    <property type="entry name" value="WH_DNA-bd_sf"/>
</dbReference>
<protein>
    <submittedName>
        <fullName evidence="6">DNA-binding transcriptional activator GcvA</fullName>
    </submittedName>
</protein>
<comment type="similarity">
    <text evidence="1">Belongs to the LysR transcriptional regulatory family.</text>
</comment>
<dbReference type="PANTHER" id="PTHR30537:SF79">
    <property type="entry name" value="TRANSCRIPTIONAL REGULATOR-RELATED"/>
    <property type="match status" value="1"/>
</dbReference>
<feature type="domain" description="HTH lysR-type" evidence="5">
    <location>
        <begin position="8"/>
        <end position="65"/>
    </location>
</feature>
<dbReference type="PRINTS" id="PR00039">
    <property type="entry name" value="HTHLYSR"/>
</dbReference>
<evidence type="ECO:0000259" key="5">
    <source>
        <dbReference type="PROSITE" id="PS50931"/>
    </source>
</evidence>
<dbReference type="Gene3D" id="3.40.190.10">
    <property type="entry name" value="Periplasmic binding protein-like II"/>
    <property type="match status" value="2"/>
</dbReference>
<keyword evidence="2" id="KW-0805">Transcription regulation</keyword>
<accession>A0ABQ6Y544</accession>
<dbReference type="GO" id="GO:0003677">
    <property type="term" value="F:DNA binding"/>
    <property type="evidence" value="ECO:0007669"/>
    <property type="project" value="UniProtKB-KW"/>
</dbReference>
<keyword evidence="3 6" id="KW-0238">DNA-binding</keyword>